<dbReference type="RefSeq" id="XP_037143857.1">
    <property type="nucleotide sequence ID" value="XM_037287962.1"/>
</dbReference>
<feature type="transmembrane region" description="Helical" evidence="2">
    <location>
        <begin position="25"/>
        <end position="48"/>
    </location>
</feature>
<dbReference type="Proteomes" id="UP000509704">
    <property type="component" value="Chromosome 3"/>
</dbReference>
<evidence type="ECO:0000313" key="3">
    <source>
        <dbReference type="EMBL" id="QLG72129.1"/>
    </source>
</evidence>
<feature type="compositionally biased region" description="Polar residues" evidence="1">
    <location>
        <begin position="317"/>
        <end position="326"/>
    </location>
</feature>
<name>A0A7H9B2B6_ZYGMR</name>
<keyword evidence="2" id="KW-1133">Transmembrane helix</keyword>
<proteinExistence type="predicted"/>
<reference evidence="3 4" key="1">
    <citation type="submission" date="2020-07" db="EMBL/GenBank/DDBJ databases">
        <title>The yeast mating-type switching endonuclease HO is a domesticated member of an unorthodox homing genetic element family.</title>
        <authorList>
            <person name="Coughlan A.Y."/>
            <person name="Lombardi L."/>
            <person name="Braun-Galleani S."/>
            <person name="Martos A.R."/>
            <person name="Galeote V."/>
            <person name="Bigey F."/>
            <person name="Dequin S."/>
            <person name="Byrne K.P."/>
            <person name="Wolfe K.H."/>
        </authorList>
    </citation>
    <scope>NUCLEOTIDE SEQUENCE [LARGE SCALE GENOMIC DNA]</scope>
    <source>
        <strain evidence="3 4">NRRL Y-6702</strain>
    </source>
</reference>
<evidence type="ECO:0000256" key="1">
    <source>
        <dbReference type="SAM" id="MobiDB-lite"/>
    </source>
</evidence>
<gene>
    <name evidence="3" type="ORF">HG535_0C04830</name>
</gene>
<feature type="region of interest" description="Disordered" evidence="1">
    <location>
        <begin position="740"/>
        <end position="784"/>
    </location>
</feature>
<feature type="transmembrane region" description="Helical" evidence="2">
    <location>
        <begin position="54"/>
        <end position="76"/>
    </location>
</feature>
<dbReference type="GeneID" id="59235827"/>
<keyword evidence="2" id="KW-0812">Transmembrane</keyword>
<organism evidence="3 4">
    <name type="scientific">Zygotorulaspora mrakii</name>
    <name type="common">Zygosaccharomyces mrakii</name>
    <dbReference type="NCBI Taxonomy" id="42260"/>
    <lineage>
        <taxon>Eukaryota</taxon>
        <taxon>Fungi</taxon>
        <taxon>Dikarya</taxon>
        <taxon>Ascomycota</taxon>
        <taxon>Saccharomycotina</taxon>
        <taxon>Saccharomycetes</taxon>
        <taxon>Saccharomycetales</taxon>
        <taxon>Saccharomycetaceae</taxon>
        <taxon>Zygotorulaspora</taxon>
    </lineage>
</organism>
<dbReference type="OrthoDB" id="4068368at2759"/>
<feature type="transmembrane region" description="Helical" evidence="2">
    <location>
        <begin position="125"/>
        <end position="148"/>
    </location>
</feature>
<evidence type="ECO:0000256" key="2">
    <source>
        <dbReference type="SAM" id="Phobius"/>
    </source>
</evidence>
<feature type="region of interest" description="Disordered" evidence="1">
    <location>
        <begin position="316"/>
        <end position="357"/>
    </location>
</feature>
<evidence type="ECO:0000313" key="4">
    <source>
        <dbReference type="Proteomes" id="UP000509704"/>
    </source>
</evidence>
<keyword evidence="2" id="KW-0472">Membrane</keyword>
<sequence>MDLEKEEPEKCSNDRNISKIIPRRFIVHLSSLVSIATASICISLIALYHQSEAALIVMTCSNILYGLGSFAFTTYSKNVVLRPLHGKLMKMVCIFMQFITIGAAVEYLDDTRKHPPLSRTELHNALLIAIDCLLLISLLTNGVVIGFLNKSANAHDFNNDKTIESYYQSSEKFVPLKNSTQTLTPSLDLFQTNQDNSSNPCEFSDTPIIATSDEVSFPSVLKHKMTNRHLAAARDGLSTNGESNPSIVSKSSRRKNSLLFRLRSSKYLKTKRQKSEKTKTSIIDTKKGNIDDRYVSRLSTIPDLSRSILNLINSSSADVQSNNPASSRRDKTASQFTETSKSVSQALDCQELHNPSSPSLELERNAIQRINSALLPPCLSVVERPLTMESDAFQNHAMAKFSSSSERADNTERILQMSPNILEKNDLGDIPAISFSKDDGFDSYSPGFNNNMDLPEVVTLGMWEKNKSSIIERAEGLRENILLPAFQFTVDEPRKVVLNGIESKPDFSYPSKQKKSSFADDSLDDENSNCDTMSAVEDYFNDISTNGMEDESKLMQEGFKHNKSSSFIMERASKELIRTSTRHSPTKSIISIISGNSISAPQRAQTVQSGYVTGSNEKRSLSQANHFFSNSGSHIFNSPSKSSPTRSHRLKKIGKKLSMSNISDSMINHYGSLENTNEQFSTQRQLHKRGTSIDFSYVLTLQSNHSPTKSVSGSILKDRRHSLVTENGFRTASGLFNLQNGNLRTGYDPDDVHDTTLSRNSPERHVSSSTSSEKTTRSSAASGTSYPELVMSEYDRERWNTLVSLDKIAI</sequence>
<protein>
    <submittedName>
        <fullName evidence="3">Uncharacterized protein</fullName>
    </submittedName>
</protein>
<dbReference type="KEGG" id="zmk:HG535_0C04830"/>
<feature type="transmembrane region" description="Helical" evidence="2">
    <location>
        <begin position="88"/>
        <end position="105"/>
    </location>
</feature>
<feature type="region of interest" description="Disordered" evidence="1">
    <location>
        <begin position="233"/>
        <end position="253"/>
    </location>
</feature>
<dbReference type="EMBL" id="CP058606">
    <property type="protein sequence ID" value="QLG72129.1"/>
    <property type="molecule type" value="Genomic_DNA"/>
</dbReference>
<feature type="compositionally biased region" description="Polar residues" evidence="1">
    <location>
        <begin position="333"/>
        <end position="357"/>
    </location>
</feature>
<feature type="compositionally biased region" description="Polar residues" evidence="1">
    <location>
        <begin position="237"/>
        <end position="250"/>
    </location>
</feature>
<accession>A0A7H9B2B6</accession>
<dbReference type="AlphaFoldDB" id="A0A7H9B2B6"/>
<feature type="compositionally biased region" description="Basic and acidic residues" evidence="1">
    <location>
        <begin position="750"/>
        <end position="766"/>
    </location>
</feature>
<keyword evidence="4" id="KW-1185">Reference proteome</keyword>
<feature type="compositionally biased region" description="Low complexity" evidence="1">
    <location>
        <begin position="767"/>
        <end position="782"/>
    </location>
</feature>